<dbReference type="InterPro" id="IPR008271">
    <property type="entry name" value="Ser/Thr_kinase_AS"/>
</dbReference>
<keyword evidence="6" id="KW-0418">Kinase</keyword>
<feature type="region of interest" description="Disordered" evidence="12">
    <location>
        <begin position="1"/>
        <end position="89"/>
    </location>
</feature>
<evidence type="ECO:0000256" key="3">
    <source>
        <dbReference type="ARBA" id="ARBA00022527"/>
    </source>
</evidence>
<dbReference type="Gene3D" id="3.30.200.20">
    <property type="entry name" value="Phosphorylase Kinase, domain 1"/>
    <property type="match status" value="1"/>
</dbReference>
<feature type="compositionally biased region" description="Low complexity" evidence="12">
    <location>
        <begin position="439"/>
        <end position="448"/>
    </location>
</feature>
<evidence type="ECO:0000256" key="12">
    <source>
        <dbReference type="SAM" id="MobiDB-lite"/>
    </source>
</evidence>
<feature type="compositionally biased region" description="Low complexity" evidence="12">
    <location>
        <begin position="778"/>
        <end position="791"/>
    </location>
</feature>
<feature type="compositionally biased region" description="Polar residues" evidence="12">
    <location>
        <begin position="1150"/>
        <end position="1164"/>
    </location>
</feature>
<feature type="region of interest" description="Disordered" evidence="12">
    <location>
        <begin position="436"/>
        <end position="1040"/>
    </location>
</feature>
<dbReference type="GO" id="GO:0004674">
    <property type="term" value="F:protein serine/threonine kinase activity"/>
    <property type="evidence" value="ECO:0007669"/>
    <property type="project" value="UniProtKB-KW"/>
</dbReference>
<dbReference type="PANTHER" id="PTHR24058">
    <property type="entry name" value="DUAL SPECIFICITY PROTEIN KINASE"/>
    <property type="match status" value="1"/>
</dbReference>
<dbReference type="InterPro" id="IPR000719">
    <property type="entry name" value="Prot_kinase_dom"/>
</dbReference>
<feature type="compositionally biased region" description="Polar residues" evidence="12">
    <location>
        <begin position="1"/>
        <end position="20"/>
    </location>
</feature>
<feature type="compositionally biased region" description="Basic residues" evidence="12">
    <location>
        <begin position="758"/>
        <end position="773"/>
    </location>
</feature>
<feature type="binding site" evidence="11">
    <location>
        <position position="1537"/>
    </location>
    <ligand>
        <name>ATP</name>
        <dbReference type="ChEBI" id="CHEBI:30616"/>
    </ligand>
</feature>
<dbReference type="FunFam" id="1.10.510.10:FF:000112">
    <property type="entry name" value="Putative dual specificity tyrosine-phosphorylation-regulated kinase 2"/>
    <property type="match status" value="1"/>
</dbReference>
<feature type="compositionally biased region" description="Low complexity" evidence="12">
    <location>
        <begin position="982"/>
        <end position="1005"/>
    </location>
</feature>
<keyword evidence="7 11" id="KW-0067">ATP-binding</keyword>
<feature type="compositionally biased region" description="Polar residues" evidence="12">
    <location>
        <begin position="1333"/>
        <end position="1347"/>
    </location>
</feature>
<feature type="compositionally biased region" description="Basic residues" evidence="12">
    <location>
        <begin position="387"/>
        <end position="396"/>
    </location>
</feature>
<accession>A0AAV5GC64</accession>
<dbReference type="Gene3D" id="1.10.510.10">
    <property type="entry name" value="Transferase(Phosphotransferase) domain 1"/>
    <property type="match status" value="1"/>
</dbReference>
<feature type="compositionally biased region" description="Pro residues" evidence="12">
    <location>
        <begin position="347"/>
        <end position="358"/>
    </location>
</feature>
<evidence type="ECO:0000256" key="11">
    <source>
        <dbReference type="PROSITE-ProRule" id="PRU10141"/>
    </source>
</evidence>
<feature type="compositionally biased region" description="Low complexity" evidence="12">
    <location>
        <begin position="1285"/>
        <end position="1322"/>
    </location>
</feature>
<evidence type="ECO:0000259" key="13">
    <source>
        <dbReference type="PROSITE" id="PS50011"/>
    </source>
</evidence>
<feature type="compositionally biased region" description="Low complexity" evidence="12">
    <location>
        <begin position="634"/>
        <end position="644"/>
    </location>
</feature>
<feature type="compositionally biased region" description="Polar residues" evidence="12">
    <location>
        <begin position="32"/>
        <end position="46"/>
    </location>
</feature>
<evidence type="ECO:0000313" key="15">
    <source>
        <dbReference type="Proteomes" id="UP001342314"/>
    </source>
</evidence>
<organism evidence="14 15">
    <name type="scientific">Rhodotorula paludigena</name>
    <dbReference type="NCBI Taxonomy" id="86838"/>
    <lineage>
        <taxon>Eukaryota</taxon>
        <taxon>Fungi</taxon>
        <taxon>Dikarya</taxon>
        <taxon>Basidiomycota</taxon>
        <taxon>Pucciniomycotina</taxon>
        <taxon>Microbotryomycetes</taxon>
        <taxon>Sporidiobolales</taxon>
        <taxon>Sporidiobolaceae</taxon>
        <taxon>Rhodotorula</taxon>
    </lineage>
</organism>
<dbReference type="PROSITE" id="PS00108">
    <property type="entry name" value="PROTEIN_KINASE_ST"/>
    <property type="match status" value="1"/>
</dbReference>
<sequence length="1900" mass="200648">MSAAANLSSLAGPSPSSTFLATPDPPHDAHTASPSGTDASHASPATSRDPHRNSFGSPVTDREQLIGLGELATPRWTSGPLEKRWGAPIDDETFYPQTIEEEPMPTIRTGGALVESPTVARPVPRRSLGRAPHSFDSPDRPLAYSTSALHAPAPLLPTSASTATIATDGSPAALLRFAYEQPHSFGPVEFSTAPSSAPPREPTHDILGTSPARSADVPRRRGSQRKSTASSAPNSASTGRSWTLGNDVGESEVVGLGFEHDIQLPAGLGDDAQAERRRASSGGAAPTSSKRTGTRTLSIDGGKTSGKHLRRQSTGKASFAHLPPSPAASSSSHVFTAQPSADGSVPALPPLAAFPPSPSHAHSSSAAPPMPTSTASTPGRTPDHSRLSRHSFHSHHSSPSVVAASILRQTRDLEGVDLDIDKAAAIDEGTAAALAKLDGLSPRLSRLSTGGGGSGFEQPQPRSRKSSRNTSDMPANSRRDSSQSAKRRARNSMGESIASTAAREADPGAAAGGSGGNSRVASRSGSPVPPPPALPSPSALSAPTFASPGKSPLSSSVAQMPSTVRTSSQNRLASSTASAPVDVPFPATSPWKRGSSSSTSMTAGTSTSATGSHDSTSATSFATRSPASKHRRSSAGSDVSSVHSGGDGRPALDRTLSGEEVARAAGIPPVPPLPKDWETYRPTTSATSATMASQPSPRFFDSESRRPSDTSTAMAAPSSAALQAPPMSVSRTTSSSGRSTQGESQLPVPTSATSTGSSRRKWSISHAFHKATKSPKASSSGFSGVKESSSFTDLQSAAGRRLRTTSFGQSGLPRRLAASTNNLSTLADASDPLQPSGTAATTGSLGRSSMRNGQIPTFMRQRTPSQSSSSTARTAQWASQAGGSSGSASMPPPSVVTTSPGRSRSSVINPRRTPSGIPFFSRKSSNASSDVSATTPSPNLDSGEPFRTPSSEDKGSGRKSILGLNFLRSGSSKREKEKGLLSPPSASRSTFSSATTLSTSSQPAANFDEFGRRASLATPKTASSLMRKRGKTLSSADQGDVFRVPEPVQLPPMQINALPASTARRLESLGSSRDKTASAPSTSTLQTPRTRASRLQEVGKAHLPTIAGSPSTHGLHASVAESSSTGPSPSSTPPPKSHTPTRIPRLHRTGTISPRVSPTGSSVSRKPVPRRINSYGSMQDGASQVLPASDNDTAEFGFVGRESANDKTLTASRRRVDSEAQSQIPRSRSSTSRSSSATRAPSEQLEASTSSRLSTAVPRDRRRPPTVDEEKKAPLATPLRSAQPRVTSLSSSTSRLSSSQAATSESSSSTATPSTLSSATRRSLPKPGESAASRRTSAPSESLSLSKTARHLSGKMAIPTRVSKPSIGSARQSPVTTDSGRSSAASGTYALDDDEARADEEMAAYVKRQVAKKKSAGASDDTIRQMFDFPDPTEPLPSLSPEDAISLYSRYLSPYEKEEIREHRKVYFVGPNCDKKQATKENTANNHGFDDDRGDYQLVEHDHIQFRYEVMGVLGKGSFGQVLQCRDHKTGEMVAVKIIRNKKRFHHQALVEIKVLENLVKWDPDEKHDVIRMVDSFTFRSHLCIVTELLSINLYELVKANSFHGFSTILIRRFAIQILHSLSLLRQHRVIHCDLKPENILLRHPAKSGIKTIDFGSSCFENEKVYTYIQSRFYRSPEVILGSNYTMAIDMWSLGCILAEMYTGYPIFPGENEQEQLSCIMELMGVPDKHLVDRSSRKRLFFDSTGAPRPVVNSKGRRRRPGSKTLVQVLRCEDELFVDFIAKCLAWDPERRLKPDQAMRHPFIAGSRSPQTSIPARTSRSSGLSSTSTASRHASYSGSGVVAGSSSNISTPMKKTAASSVSTAPVGRTRTMSSSIASAASSARASAKASLPASSRFLKS</sequence>
<dbReference type="InterPro" id="IPR050494">
    <property type="entry name" value="Ser_Thr_dual-spec_kinase"/>
</dbReference>
<dbReference type="CDD" id="cd14210">
    <property type="entry name" value="PKc_DYRK"/>
    <property type="match status" value="1"/>
</dbReference>
<dbReference type="SMART" id="SM00220">
    <property type="entry name" value="S_TKc"/>
    <property type="match status" value="1"/>
</dbReference>
<feature type="compositionally biased region" description="Polar residues" evidence="12">
    <location>
        <begin position="1078"/>
        <end position="1090"/>
    </location>
</feature>
<feature type="region of interest" description="Disordered" evidence="12">
    <location>
        <begin position="185"/>
        <end position="247"/>
    </location>
</feature>
<feature type="compositionally biased region" description="Polar residues" evidence="12">
    <location>
        <begin position="922"/>
        <end position="940"/>
    </location>
</feature>
<feature type="domain" description="Protein kinase" evidence="13">
    <location>
        <begin position="1508"/>
        <end position="1804"/>
    </location>
</feature>
<feature type="compositionally biased region" description="Basic and acidic residues" evidence="12">
    <location>
        <begin position="1066"/>
        <end position="1076"/>
    </location>
</feature>
<feature type="compositionally biased region" description="Low complexity" evidence="12">
    <location>
        <begin position="1817"/>
        <end position="1847"/>
    </location>
</feature>
<feature type="compositionally biased region" description="Basic and acidic residues" evidence="12">
    <location>
        <begin position="1263"/>
        <end position="1273"/>
    </location>
</feature>
<evidence type="ECO:0000256" key="2">
    <source>
        <dbReference type="ARBA" id="ARBA00013203"/>
    </source>
</evidence>
<feature type="compositionally biased region" description="Low complexity" evidence="12">
    <location>
        <begin position="709"/>
        <end position="745"/>
    </location>
</feature>
<dbReference type="Gene3D" id="3.30.10.30">
    <property type="entry name" value="DYRK"/>
    <property type="match status" value="1"/>
</dbReference>
<dbReference type="InterPro" id="IPR042521">
    <property type="entry name" value="DYRK"/>
</dbReference>
<comment type="caution">
    <text evidence="14">The sequence shown here is derived from an EMBL/GenBank/DDBJ whole genome shotgun (WGS) entry which is preliminary data.</text>
</comment>
<feature type="compositionally biased region" description="Polar residues" evidence="12">
    <location>
        <begin position="552"/>
        <end position="578"/>
    </location>
</feature>
<feature type="region of interest" description="Disordered" evidence="12">
    <location>
        <begin position="1801"/>
        <end position="1900"/>
    </location>
</feature>
<feature type="compositionally biased region" description="Polar residues" evidence="12">
    <location>
        <begin position="1245"/>
        <end position="1254"/>
    </location>
</feature>
<comment type="catalytic activity">
    <reaction evidence="8">
        <text>L-seryl-[protein] + ATP = O-phospho-L-seryl-[protein] + ADP + H(+)</text>
        <dbReference type="Rhea" id="RHEA:17989"/>
        <dbReference type="Rhea" id="RHEA-COMP:9863"/>
        <dbReference type="Rhea" id="RHEA-COMP:11604"/>
        <dbReference type="ChEBI" id="CHEBI:15378"/>
        <dbReference type="ChEBI" id="CHEBI:29999"/>
        <dbReference type="ChEBI" id="CHEBI:30616"/>
        <dbReference type="ChEBI" id="CHEBI:83421"/>
        <dbReference type="ChEBI" id="CHEBI:456216"/>
        <dbReference type="EC" id="2.7.12.1"/>
    </reaction>
</comment>
<feature type="compositionally biased region" description="Low complexity" evidence="12">
    <location>
        <begin position="594"/>
        <end position="620"/>
    </location>
</feature>
<keyword evidence="3" id="KW-0723">Serine/threonine-protein kinase</keyword>
<feature type="compositionally biased region" description="Low complexity" evidence="12">
    <location>
        <begin position="517"/>
        <end position="526"/>
    </location>
</feature>
<dbReference type="InterPro" id="IPR017441">
    <property type="entry name" value="Protein_kinase_ATP_BS"/>
</dbReference>
<dbReference type="EMBL" id="BQKY01000001">
    <property type="protein sequence ID" value="GJN87355.1"/>
    <property type="molecule type" value="Genomic_DNA"/>
</dbReference>
<evidence type="ECO:0000256" key="5">
    <source>
        <dbReference type="ARBA" id="ARBA00022741"/>
    </source>
</evidence>
<feature type="compositionally biased region" description="Low complexity" evidence="12">
    <location>
        <begin position="1873"/>
        <end position="1900"/>
    </location>
</feature>
<feature type="compositionally biased region" description="Low complexity" evidence="12">
    <location>
        <begin position="860"/>
        <end position="900"/>
    </location>
</feature>
<dbReference type="PROSITE" id="PS00107">
    <property type="entry name" value="PROTEIN_KINASE_ATP"/>
    <property type="match status" value="1"/>
</dbReference>
<feature type="compositionally biased region" description="Polar residues" evidence="12">
    <location>
        <begin position="818"/>
        <end position="855"/>
    </location>
</feature>
<comment type="catalytic activity">
    <reaction evidence="10">
        <text>L-tyrosyl-[protein] + ATP = O-phospho-L-tyrosyl-[protein] + ADP + H(+)</text>
        <dbReference type="Rhea" id="RHEA:10596"/>
        <dbReference type="Rhea" id="RHEA-COMP:10136"/>
        <dbReference type="Rhea" id="RHEA-COMP:20101"/>
        <dbReference type="ChEBI" id="CHEBI:15378"/>
        <dbReference type="ChEBI" id="CHEBI:30616"/>
        <dbReference type="ChEBI" id="CHEBI:46858"/>
        <dbReference type="ChEBI" id="CHEBI:61978"/>
        <dbReference type="ChEBI" id="CHEBI:456216"/>
        <dbReference type="EC" id="2.7.12.1"/>
    </reaction>
</comment>
<dbReference type="PROSITE" id="PS50011">
    <property type="entry name" value="PROTEIN_KINASE_DOM"/>
    <property type="match status" value="1"/>
</dbReference>
<evidence type="ECO:0000256" key="7">
    <source>
        <dbReference type="ARBA" id="ARBA00022840"/>
    </source>
</evidence>
<feature type="compositionally biased region" description="Low complexity" evidence="12">
    <location>
        <begin position="359"/>
        <end position="378"/>
    </location>
</feature>
<comment type="catalytic activity">
    <reaction evidence="9">
        <text>L-threonyl-[protein] + ATP = O-phospho-L-threonyl-[protein] + ADP + H(+)</text>
        <dbReference type="Rhea" id="RHEA:46608"/>
        <dbReference type="Rhea" id="RHEA-COMP:11060"/>
        <dbReference type="Rhea" id="RHEA-COMP:11605"/>
        <dbReference type="ChEBI" id="CHEBI:15378"/>
        <dbReference type="ChEBI" id="CHEBI:30013"/>
        <dbReference type="ChEBI" id="CHEBI:30616"/>
        <dbReference type="ChEBI" id="CHEBI:61977"/>
        <dbReference type="ChEBI" id="CHEBI:456216"/>
        <dbReference type="EC" id="2.7.12.1"/>
    </reaction>
</comment>
<keyword evidence="5 11" id="KW-0547">Nucleotide-binding</keyword>
<feature type="compositionally biased region" description="Polar residues" evidence="12">
    <location>
        <begin position="286"/>
        <end position="297"/>
    </location>
</feature>
<dbReference type="PANTHER" id="PTHR24058:SF22">
    <property type="entry name" value="DUAL SPECIFICITY TYROSINE-PHOSPHORYLATION-REGULATED KINASE 4"/>
    <property type="match status" value="1"/>
</dbReference>
<dbReference type="Proteomes" id="UP001342314">
    <property type="component" value="Unassembled WGS sequence"/>
</dbReference>
<dbReference type="GO" id="GO:0005856">
    <property type="term" value="C:cytoskeleton"/>
    <property type="evidence" value="ECO:0007669"/>
    <property type="project" value="TreeGrafter"/>
</dbReference>
<dbReference type="GO" id="GO:0005524">
    <property type="term" value="F:ATP binding"/>
    <property type="evidence" value="ECO:0007669"/>
    <property type="project" value="UniProtKB-UniRule"/>
</dbReference>
<keyword evidence="4" id="KW-0808">Transferase</keyword>
<dbReference type="SUPFAM" id="SSF56112">
    <property type="entry name" value="Protein kinase-like (PK-like)"/>
    <property type="match status" value="1"/>
</dbReference>
<dbReference type="EC" id="2.7.12.1" evidence="2"/>
<feature type="compositionally biased region" description="Polar residues" evidence="12">
    <location>
        <begin position="1369"/>
        <end position="1386"/>
    </location>
</feature>
<gene>
    <name evidence="14" type="ORF">Rhopal_000304-T1</name>
</gene>
<feature type="compositionally biased region" description="Low complexity" evidence="12">
    <location>
        <begin position="317"/>
        <end position="332"/>
    </location>
</feature>
<dbReference type="InterPro" id="IPR011009">
    <property type="entry name" value="Kinase-like_dom_sf"/>
</dbReference>
<feature type="compositionally biased region" description="Low complexity" evidence="12">
    <location>
        <begin position="1225"/>
        <end position="1242"/>
    </location>
</feature>
<feature type="compositionally biased region" description="Polar residues" evidence="12">
    <location>
        <begin position="747"/>
        <end position="757"/>
    </location>
</feature>
<evidence type="ECO:0000256" key="8">
    <source>
        <dbReference type="ARBA" id="ARBA00049003"/>
    </source>
</evidence>
<reference evidence="14 15" key="1">
    <citation type="submission" date="2021-12" db="EMBL/GenBank/DDBJ databases">
        <title>High titer production of polyol ester of fatty acids by Rhodotorula paludigena BS15 towards product separation-free biomass refinery.</title>
        <authorList>
            <person name="Mano J."/>
            <person name="Ono H."/>
            <person name="Tanaka T."/>
            <person name="Naito K."/>
            <person name="Sushida H."/>
            <person name="Ike M."/>
            <person name="Tokuyasu K."/>
            <person name="Kitaoka M."/>
        </authorList>
    </citation>
    <scope>NUCLEOTIDE SEQUENCE [LARGE SCALE GENOMIC DNA]</scope>
    <source>
        <strain evidence="14 15">BS15</strain>
    </source>
</reference>
<dbReference type="GO" id="GO:0005737">
    <property type="term" value="C:cytoplasm"/>
    <property type="evidence" value="ECO:0007669"/>
    <property type="project" value="TreeGrafter"/>
</dbReference>
<evidence type="ECO:0000256" key="9">
    <source>
        <dbReference type="ARBA" id="ARBA00049308"/>
    </source>
</evidence>
<protein>
    <recommendedName>
        <fullName evidence="2">dual-specificity kinase</fullName>
        <ecNumber evidence="2">2.7.12.1</ecNumber>
    </recommendedName>
</protein>
<feature type="region of interest" description="Disordered" evidence="12">
    <location>
        <begin position="266"/>
        <end position="403"/>
    </location>
</feature>
<feature type="region of interest" description="Disordered" evidence="12">
    <location>
        <begin position="117"/>
        <end position="143"/>
    </location>
</feature>
<feature type="compositionally biased region" description="Basic and acidic residues" evidence="12">
    <location>
        <begin position="650"/>
        <end position="662"/>
    </location>
</feature>
<name>A0AAV5GC64_9BASI</name>
<evidence type="ECO:0000256" key="6">
    <source>
        <dbReference type="ARBA" id="ARBA00022777"/>
    </source>
</evidence>
<proteinExistence type="inferred from homology"/>
<evidence type="ECO:0000256" key="1">
    <source>
        <dbReference type="ARBA" id="ARBA00008867"/>
    </source>
</evidence>
<feature type="region of interest" description="Disordered" evidence="12">
    <location>
        <begin position="1066"/>
        <end position="1395"/>
    </location>
</feature>
<evidence type="ECO:0000256" key="4">
    <source>
        <dbReference type="ARBA" id="ARBA00022679"/>
    </source>
</evidence>
<feature type="compositionally biased region" description="Low complexity" evidence="12">
    <location>
        <begin position="227"/>
        <end position="238"/>
    </location>
</feature>
<dbReference type="GO" id="GO:0004712">
    <property type="term" value="F:protein serine/threonine/tyrosine kinase activity"/>
    <property type="evidence" value="ECO:0007669"/>
    <property type="project" value="UniProtKB-EC"/>
</dbReference>
<evidence type="ECO:0000313" key="14">
    <source>
        <dbReference type="EMBL" id="GJN87355.1"/>
    </source>
</evidence>
<dbReference type="Pfam" id="PF00069">
    <property type="entry name" value="Pkinase"/>
    <property type="match status" value="1"/>
</dbReference>
<feature type="compositionally biased region" description="Low complexity" evidence="12">
    <location>
        <begin position="682"/>
        <end position="697"/>
    </location>
</feature>
<keyword evidence="15" id="KW-1185">Reference proteome</keyword>
<comment type="similarity">
    <text evidence="1">Belongs to the protein kinase superfamily. CMGC Ser/Thr protein kinase family. MNB/DYRK subfamily.</text>
</comment>
<evidence type="ECO:0000256" key="10">
    <source>
        <dbReference type="ARBA" id="ARBA00051680"/>
    </source>
</evidence>
<feature type="compositionally biased region" description="Low complexity" evidence="12">
    <location>
        <begin position="536"/>
        <end position="548"/>
    </location>
</feature>
<feature type="compositionally biased region" description="Polar residues" evidence="12">
    <location>
        <begin position="1848"/>
        <end position="1863"/>
    </location>
</feature>